<protein>
    <submittedName>
        <fullName evidence="2">MBL fold metallo-hydrolase</fullName>
    </submittedName>
</protein>
<proteinExistence type="predicted"/>
<keyword evidence="3" id="KW-1185">Reference proteome</keyword>
<name>A0A4P7SH18_9CELL</name>
<evidence type="ECO:0000259" key="1">
    <source>
        <dbReference type="SMART" id="SM00849"/>
    </source>
</evidence>
<feature type="domain" description="Metallo-beta-lactamase" evidence="1">
    <location>
        <begin position="17"/>
        <end position="227"/>
    </location>
</feature>
<dbReference type="KEGG" id="celz:E5225_07810"/>
<dbReference type="PANTHER" id="PTHR42951">
    <property type="entry name" value="METALLO-BETA-LACTAMASE DOMAIN-CONTAINING"/>
    <property type="match status" value="1"/>
</dbReference>
<dbReference type="AlphaFoldDB" id="A0A4P7SH18"/>
<dbReference type="InterPro" id="IPR050855">
    <property type="entry name" value="NDM-1-like"/>
</dbReference>
<dbReference type="GO" id="GO:0016787">
    <property type="term" value="F:hydrolase activity"/>
    <property type="evidence" value="ECO:0007669"/>
    <property type="project" value="UniProtKB-KW"/>
</dbReference>
<accession>A0A4P7SH18</accession>
<dbReference type="RefSeq" id="WP_135971750.1">
    <property type="nucleotide sequence ID" value="NZ_CP039291.1"/>
</dbReference>
<organism evidence="2 3">
    <name type="scientific">Cellulomonas shaoxiangyii</name>
    <dbReference type="NCBI Taxonomy" id="2566013"/>
    <lineage>
        <taxon>Bacteria</taxon>
        <taxon>Bacillati</taxon>
        <taxon>Actinomycetota</taxon>
        <taxon>Actinomycetes</taxon>
        <taxon>Micrococcales</taxon>
        <taxon>Cellulomonadaceae</taxon>
        <taxon>Cellulomonas</taxon>
    </lineage>
</organism>
<dbReference type="EMBL" id="CP039291">
    <property type="protein sequence ID" value="QCB93479.1"/>
    <property type="molecule type" value="Genomic_DNA"/>
</dbReference>
<sequence length="248" mass="25967">MLTTDVAPGVHRLAHAYVNCYLVEGDDGRLTIVDTGLPDTWPLLGHAVRALGRRPDDVAAVVLTHAHFDHTGSAAAAQRRLGVPIWVHPEDATLAAHPYRYLHERPRAAYPVRHPLGLVPLTAMLAAGAWRVRGVTGTTPIRPDEALPVPGGPRVVLSPGHTLGHVALHLPDRDALISGDALVTLDPYTYGRGPQIVAGAATADSAQALASLDALAATGAGVVLPGHGDPWTEGIASAVEHARRVGPH</sequence>
<evidence type="ECO:0000313" key="3">
    <source>
        <dbReference type="Proteomes" id="UP000296469"/>
    </source>
</evidence>
<dbReference type="SUPFAM" id="SSF56281">
    <property type="entry name" value="Metallo-hydrolase/oxidoreductase"/>
    <property type="match status" value="1"/>
</dbReference>
<dbReference type="Gene3D" id="3.60.15.10">
    <property type="entry name" value="Ribonuclease Z/Hydroxyacylglutathione hydrolase-like"/>
    <property type="match status" value="1"/>
</dbReference>
<gene>
    <name evidence="2" type="ORF">E5225_07810</name>
</gene>
<dbReference type="Pfam" id="PF00753">
    <property type="entry name" value="Lactamase_B"/>
    <property type="match status" value="1"/>
</dbReference>
<reference evidence="2 3" key="1">
    <citation type="submission" date="2019-04" db="EMBL/GenBank/DDBJ databases">
        <title>Isolation and identification of Cellulomonas shaoxiangyii sp. Nov. isolated from feces of the Tibetan antelopes (Pantholops hodgsonii) in the Qinghai-Tibet plateau of China.</title>
        <authorList>
            <person name="Tian Z."/>
        </authorList>
    </citation>
    <scope>NUCLEOTIDE SEQUENCE [LARGE SCALE GENOMIC DNA]</scope>
    <source>
        <strain evidence="2 3">Z28</strain>
    </source>
</reference>
<evidence type="ECO:0000313" key="2">
    <source>
        <dbReference type="EMBL" id="QCB93479.1"/>
    </source>
</evidence>
<keyword evidence="2" id="KW-0378">Hydrolase</keyword>
<dbReference type="CDD" id="cd07721">
    <property type="entry name" value="yflN-like_MBL-fold"/>
    <property type="match status" value="1"/>
</dbReference>
<dbReference type="InterPro" id="IPR036866">
    <property type="entry name" value="RibonucZ/Hydroxyglut_hydro"/>
</dbReference>
<dbReference type="OrthoDB" id="2971563at2"/>
<dbReference type="SMART" id="SM00849">
    <property type="entry name" value="Lactamase_B"/>
    <property type="match status" value="1"/>
</dbReference>
<dbReference type="Proteomes" id="UP000296469">
    <property type="component" value="Chromosome"/>
</dbReference>
<dbReference type="InterPro" id="IPR001279">
    <property type="entry name" value="Metallo-B-lactamas"/>
</dbReference>